<evidence type="ECO:0000256" key="11">
    <source>
        <dbReference type="ARBA" id="ARBA00023157"/>
    </source>
</evidence>
<dbReference type="GO" id="GO:0009055">
    <property type="term" value="F:electron transfer activity"/>
    <property type="evidence" value="ECO:0007669"/>
    <property type="project" value="UniProtKB-UniRule"/>
</dbReference>
<dbReference type="HAMAP" id="MF_00286">
    <property type="entry name" value="DsbB"/>
    <property type="match status" value="1"/>
</dbReference>
<evidence type="ECO:0000256" key="8">
    <source>
        <dbReference type="ARBA" id="ARBA00022989"/>
    </source>
</evidence>
<comment type="subcellular location">
    <subcellularLocation>
        <location evidence="1">Cell inner membrane</location>
        <topology evidence="1">Multi-pass membrane protein</topology>
    </subcellularLocation>
    <subcellularLocation>
        <location evidence="14">Cell membrane</location>
        <topology evidence="14">Multi-pass membrane protein</topology>
    </subcellularLocation>
</comment>
<keyword evidence="8 14" id="KW-1133">Transmembrane helix</keyword>
<evidence type="ECO:0000256" key="12">
    <source>
        <dbReference type="ARBA" id="ARBA00023186"/>
    </source>
</evidence>
<feature type="transmembrane region" description="Helical" evidence="15">
    <location>
        <begin position="67"/>
        <end position="88"/>
    </location>
</feature>
<dbReference type="InterPro" id="IPR023380">
    <property type="entry name" value="DsbB-like_sf"/>
</dbReference>
<dbReference type="EMBL" id="LNXV01000007">
    <property type="protein sequence ID" value="KTC85120.1"/>
    <property type="molecule type" value="Genomic_DNA"/>
</dbReference>
<dbReference type="GO" id="GO:0005886">
    <property type="term" value="C:plasma membrane"/>
    <property type="evidence" value="ECO:0007669"/>
    <property type="project" value="UniProtKB-SubCell"/>
</dbReference>
<gene>
    <name evidence="14" type="primary">dsbB</name>
    <name evidence="16" type="ORF">Lbru_0916</name>
</gene>
<evidence type="ECO:0000313" key="16">
    <source>
        <dbReference type="EMBL" id="KTC85120.1"/>
    </source>
</evidence>
<dbReference type="PANTHER" id="PTHR36570">
    <property type="entry name" value="DISULFIDE BOND FORMATION PROTEIN B"/>
    <property type="match status" value="1"/>
</dbReference>
<accession>A0A0W0SP35</accession>
<keyword evidence="7 14" id="KW-0249">Electron transport</keyword>
<feature type="topological domain" description="Periplasmic" evidence="14">
    <location>
        <begin position="27"/>
        <end position="44"/>
    </location>
</feature>
<name>A0A0W0SP35_9GAMM</name>
<evidence type="ECO:0000256" key="5">
    <source>
        <dbReference type="ARBA" id="ARBA00022519"/>
    </source>
</evidence>
<dbReference type="RefSeq" id="WP_058441014.1">
    <property type="nucleotide sequence ID" value="NZ_CAAAHU010000009.1"/>
</dbReference>
<dbReference type="Gene3D" id="1.20.1550.10">
    <property type="entry name" value="DsbB-like"/>
    <property type="match status" value="1"/>
</dbReference>
<keyword evidence="4 14" id="KW-1003">Cell membrane</keyword>
<reference evidence="16 17" key="1">
    <citation type="submission" date="2015-11" db="EMBL/GenBank/DDBJ databases">
        <title>Genomic analysis of 38 Legionella species identifies large and diverse effector repertoires.</title>
        <authorList>
            <person name="Burstein D."/>
            <person name="Amaro F."/>
            <person name="Zusman T."/>
            <person name="Lifshitz Z."/>
            <person name="Cohen O."/>
            <person name="Gilbert J.A."/>
            <person name="Pupko T."/>
            <person name="Shuman H.A."/>
            <person name="Segal G."/>
        </authorList>
    </citation>
    <scope>NUCLEOTIDE SEQUENCE [LARGE SCALE GENOMIC DNA]</scope>
    <source>
        <strain evidence="16 17">ATCC 43878</strain>
    </source>
</reference>
<evidence type="ECO:0000256" key="14">
    <source>
        <dbReference type="HAMAP-Rule" id="MF_00286"/>
    </source>
</evidence>
<dbReference type="InterPro" id="IPR050183">
    <property type="entry name" value="DsbB"/>
</dbReference>
<comment type="caution">
    <text evidence="14">Lacks conserved residue(s) required for the propagation of feature annotation.</text>
</comment>
<feature type="disulfide bond" description="Redox-active" evidence="14">
    <location>
        <begin position="36"/>
        <end position="39"/>
    </location>
</feature>
<keyword evidence="5" id="KW-0997">Cell inner membrane</keyword>
<keyword evidence="10 14" id="KW-0472">Membrane</keyword>
<feature type="transmembrane region" description="Helical" evidence="15">
    <location>
        <begin position="40"/>
        <end position="58"/>
    </location>
</feature>
<keyword evidence="11 14" id="KW-1015">Disulfide bond</keyword>
<feature type="topological domain" description="Cytoplasmic" evidence="14">
    <location>
        <begin position="161"/>
        <end position="171"/>
    </location>
</feature>
<sequence>MKQLTYKYGQIVLVLFSLFVLASSYYFQYVKGLQPCPLCLMQRLCVFLLLLIGFIGFWSDYLKTSKLLAILQIVAALGGLFFAGRQLWLQSLPSGQAPACMPELDVLLRYFPWRDVLHALFWGAGDCAEVSWKWLGLSMPAWAALYFFFMFVVGCLILYQRRDYLATNQSL</sequence>
<evidence type="ECO:0000313" key="17">
    <source>
        <dbReference type="Proteomes" id="UP000054742"/>
    </source>
</evidence>
<dbReference type="GO" id="GO:0006457">
    <property type="term" value="P:protein folding"/>
    <property type="evidence" value="ECO:0007669"/>
    <property type="project" value="InterPro"/>
</dbReference>
<dbReference type="STRING" id="29422.Lbru_0916"/>
<keyword evidence="13 14" id="KW-0676">Redox-active center</keyword>
<dbReference type="GO" id="GO:0015035">
    <property type="term" value="F:protein-disulfide reductase activity"/>
    <property type="evidence" value="ECO:0007669"/>
    <property type="project" value="UniProtKB-UniRule"/>
</dbReference>
<evidence type="ECO:0000256" key="15">
    <source>
        <dbReference type="SAM" id="Phobius"/>
    </source>
</evidence>
<dbReference type="SUPFAM" id="SSF158442">
    <property type="entry name" value="DsbB-like"/>
    <property type="match status" value="1"/>
</dbReference>
<dbReference type="OrthoDB" id="3711263at2"/>
<keyword evidence="3 14" id="KW-0813">Transport</keyword>
<keyword evidence="6 14" id="KW-0812">Transmembrane</keyword>
<dbReference type="InterPro" id="IPR022920">
    <property type="entry name" value="Disulphide_bond_form_DsbB"/>
</dbReference>
<organism evidence="16 17">
    <name type="scientific">Legionella brunensis</name>
    <dbReference type="NCBI Taxonomy" id="29422"/>
    <lineage>
        <taxon>Bacteria</taxon>
        <taxon>Pseudomonadati</taxon>
        <taxon>Pseudomonadota</taxon>
        <taxon>Gammaproteobacteria</taxon>
        <taxon>Legionellales</taxon>
        <taxon>Legionellaceae</taxon>
        <taxon>Legionella</taxon>
    </lineage>
</organism>
<comment type="similarity">
    <text evidence="2 14">Belongs to the DsbB family.</text>
</comment>
<dbReference type="Proteomes" id="UP000054742">
    <property type="component" value="Unassembled WGS sequence"/>
</dbReference>
<evidence type="ECO:0000256" key="2">
    <source>
        <dbReference type="ARBA" id="ARBA00008823"/>
    </source>
</evidence>
<feature type="transmembrane region" description="Helical" evidence="15">
    <location>
        <begin position="141"/>
        <end position="159"/>
    </location>
</feature>
<comment type="function">
    <text evidence="14">Required for disulfide bond formation in some periplasmic proteins. Acts by oxidizing the DsbA protein.</text>
</comment>
<proteinExistence type="inferred from homology"/>
<evidence type="ECO:0000256" key="1">
    <source>
        <dbReference type="ARBA" id="ARBA00004429"/>
    </source>
</evidence>
<evidence type="ECO:0000256" key="9">
    <source>
        <dbReference type="ARBA" id="ARBA00023002"/>
    </source>
</evidence>
<evidence type="ECO:0000256" key="10">
    <source>
        <dbReference type="ARBA" id="ARBA00023136"/>
    </source>
</evidence>
<comment type="caution">
    <text evidence="16">The sequence shown here is derived from an EMBL/GenBank/DDBJ whole genome shotgun (WGS) entry which is preliminary data.</text>
</comment>
<dbReference type="InterPro" id="IPR003752">
    <property type="entry name" value="DiS_bond_form_DsbB/BdbC"/>
</dbReference>
<protein>
    <recommendedName>
        <fullName evidence="14">Disulfide bond formation protein B</fullName>
    </recommendedName>
    <alternativeName>
        <fullName evidence="14">Disulfide oxidoreductase</fullName>
    </alternativeName>
</protein>
<feature type="topological domain" description="Cytoplasmic" evidence="14">
    <location>
        <begin position="1"/>
        <end position="9"/>
    </location>
</feature>
<evidence type="ECO:0000256" key="13">
    <source>
        <dbReference type="ARBA" id="ARBA00023284"/>
    </source>
</evidence>
<evidence type="ECO:0000256" key="7">
    <source>
        <dbReference type="ARBA" id="ARBA00022982"/>
    </source>
</evidence>
<evidence type="ECO:0000256" key="3">
    <source>
        <dbReference type="ARBA" id="ARBA00022448"/>
    </source>
</evidence>
<dbReference type="Pfam" id="PF02600">
    <property type="entry name" value="DsbB"/>
    <property type="match status" value="1"/>
</dbReference>
<dbReference type="PANTHER" id="PTHR36570:SF3">
    <property type="entry name" value="DISULFIDE BOND FORMATION PROTEIN B"/>
    <property type="match status" value="1"/>
</dbReference>
<feature type="transmembrane region" description="Helical" evidence="15">
    <location>
        <begin position="12"/>
        <end position="28"/>
    </location>
</feature>
<dbReference type="AlphaFoldDB" id="A0A0W0SP35"/>
<keyword evidence="12 14" id="KW-0143">Chaperone</keyword>
<feature type="topological domain" description="Cytoplasmic" evidence="14">
    <location>
        <begin position="61"/>
        <end position="66"/>
    </location>
</feature>
<evidence type="ECO:0000256" key="6">
    <source>
        <dbReference type="ARBA" id="ARBA00022692"/>
    </source>
</evidence>
<dbReference type="PATRIC" id="fig|29422.6.peg.962"/>
<keyword evidence="9 14" id="KW-0560">Oxidoreductase</keyword>
<keyword evidence="17" id="KW-1185">Reference proteome</keyword>
<evidence type="ECO:0000256" key="4">
    <source>
        <dbReference type="ARBA" id="ARBA00022475"/>
    </source>
</evidence>